<proteinExistence type="inferred from homology"/>
<dbReference type="FunFam" id="2.40.160.160:FF:000001">
    <property type="entry name" value="Intimin-like inverse autotransporter SinH"/>
    <property type="match status" value="1"/>
</dbReference>
<dbReference type="RefSeq" id="WP_130960648.1">
    <property type="nucleotide sequence ID" value="NZ_SITD01000069.1"/>
</dbReference>
<evidence type="ECO:0000256" key="3">
    <source>
        <dbReference type="SAM" id="SignalP"/>
    </source>
</evidence>
<dbReference type="InterPro" id="IPR003535">
    <property type="entry name" value="Intimin/invasin_bac"/>
</dbReference>
<gene>
    <name evidence="5" type="ORF">EYY89_21800</name>
</gene>
<feature type="signal peptide" evidence="3">
    <location>
        <begin position="1"/>
        <end position="22"/>
    </location>
</feature>
<dbReference type="Proteomes" id="UP000293380">
    <property type="component" value="Unassembled WGS sequence"/>
</dbReference>
<protein>
    <submittedName>
        <fullName evidence="5">Intimin-like inverse autotransporter protein SinH</fullName>
    </submittedName>
</protein>
<evidence type="ECO:0000256" key="1">
    <source>
        <dbReference type="ARBA" id="ARBA00010116"/>
    </source>
</evidence>
<evidence type="ECO:0000256" key="2">
    <source>
        <dbReference type="SAM" id="MobiDB-lite"/>
    </source>
</evidence>
<feature type="chain" id="PRO_5020304132" evidence="3">
    <location>
        <begin position="23"/>
        <end position="748"/>
    </location>
</feature>
<evidence type="ECO:0000313" key="5">
    <source>
        <dbReference type="EMBL" id="TBM21023.1"/>
    </source>
</evidence>
<accession>A0A4Q9EFE5</accession>
<feature type="region of interest" description="Disordered" evidence="2">
    <location>
        <begin position="28"/>
        <end position="51"/>
    </location>
</feature>
<evidence type="ECO:0000313" key="6">
    <source>
        <dbReference type="Proteomes" id="UP000293380"/>
    </source>
</evidence>
<dbReference type="EMBL" id="SITD01000069">
    <property type="protein sequence ID" value="TBM21023.1"/>
    <property type="molecule type" value="Genomic_DNA"/>
</dbReference>
<dbReference type="PRINTS" id="PR01369">
    <property type="entry name" value="INTIMIN"/>
</dbReference>
<dbReference type="GO" id="GO:0007155">
    <property type="term" value="P:cell adhesion"/>
    <property type="evidence" value="ECO:0007669"/>
    <property type="project" value="InterPro"/>
</dbReference>
<sequence>MKFKCKIATATFCILLAIHCYGAEETTNEDLPDLGGNNKQPSSDDAKATKNNTNLENKSAQIALDEAQQNFQNLTPEGMKSTLYQYGKSTLTGAAQSKVNELLSPYGHVSTNIVITDDGSMDGSSLDYLIPWSMGESNLLFNQISAHNKDGRTITNFGFGLRHNLNDKWLVGGNAFYDYDVTRGHQRAGLGAEAWTDFLKFSGNYYIPLSSWKDSPDLDDYEERPARGWDVRVQAYLPSYPQLGSSLVYEKYYGDQVALFGTDDLQKNPYAVTLGVDYTPVPLVTTGIGYKQGDANSNEITANIKFDYRIGIPLSKQLDASAVSDMRSLAGSRLDFVNRNNDIVLEYREKNDLDIGLFLQPTDTAAQCILSDQPEEAQAYEGCHWSLNAKIASHLTLKEARWVPQGSFNPETTLGLPALIPQQNISSGSDNHWTLTFPAWVNSSDASANKYSLAIVVTDEKGHTKQSNMVDIIVSEAPITYALAISNAPKNDKAIKVAANGTDTAELIASGNKAAGLNGEVTPLSGDDMNMKFHAWQVEDKSHAHEVAIHSSKNECDVTLGCLYYTKTPGKDNATIASTQSGVFTLLAIPVGKENQKTNPVIVDFSNDEQVLVHAIVDAEAPGINLLETKGNILQLGHSYQFKVAYDSNKNGKWDATDRTTVSDTDMTPLISLIDYKWLFDGISAHGFKGGYATSSTENHDLNVPHENKDAALLLADAGSDGLQGYELKVDFLPNETGKRAIKSIKAE</sequence>
<dbReference type="GO" id="GO:0009279">
    <property type="term" value="C:cell outer membrane"/>
    <property type="evidence" value="ECO:0007669"/>
    <property type="project" value="TreeGrafter"/>
</dbReference>
<dbReference type="InterPro" id="IPR038177">
    <property type="entry name" value="IAT_beta_sf"/>
</dbReference>
<dbReference type="Pfam" id="PF11924">
    <property type="entry name" value="IAT_beta"/>
    <property type="match status" value="1"/>
</dbReference>
<feature type="domain" description="Inverse autotransporter beta-domain" evidence="4">
    <location>
        <begin position="72"/>
        <end position="341"/>
    </location>
</feature>
<dbReference type="Gene3D" id="2.40.160.160">
    <property type="entry name" value="Inverse autotransporter, beta-domain"/>
    <property type="match status" value="1"/>
</dbReference>
<dbReference type="InterPro" id="IPR051715">
    <property type="entry name" value="Intimin-Invasin_domain"/>
</dbReference>
<name>A0A4Q9EFE5_9GAMM</name>
<dbReference type="AlphaFoldDB" id="A0A4Q9EFE5"/>
<dbReference type="PANTHER" id="PTHR39576:SF2">
    <property type="entry name" value="ATTACHING AND EFFACING PROTEIN HOMOLOG-RELATED"/>
    <property type="match status" value="1"/>
</dbReference>
<comment type="caution">
    <text evidence="5">The sequence shown here is derived from an EMBL/GenBank/DDBJ whole genome shotgun (WGS) entry which is preliminary data.</text>
</comment>
<dbReference type="InterPro" id="IPR024519">
    <property type="entry name" value="IAT_beta"/>
</dbReference>
<comment type="similarity">
    <text evidence="1">Belongs to the intimin/invasin family.</text>
</comment>
<keyword evidence="3" id="KW-0732">Signal</keyword>
<reference evidence="5 6" key="1">
    <citation type="submission" date="2019-02" db="EMBL/GenBank/DDBJ databases">
        <title>Comparative genomic analysis of the Hafnia genus genomes.</title>
        <authorList>
            <person name="Zhiqiu Y."/>
            <person name="Chao Y."/>
            <person name="Yuhui D."/>
            <person name="Di H."/>
            <person name="Bin L."/>
        </authorList>
    </citation>
    <scope>NUCLEOTIDE SEQUENCE [LARGE SCALE GENOMIC DNA]</scope>
    <source>
        <strain evidence="5 6">PCM_1194</strain>
    </source>
</reference>
<evidence type="ECO:0000259" key="4">
    <source>
        <dbReference type="Pfam" id="PF11924"/>
    </source>
</evidence>
<organism evidence="5 6">
    <name type="scientific">Hafnia paralvei</name>
    <dbReference type="NCBI Taxonomy" id="546367"/>
    <lineage>
        <taxon>Bacteria</taxon>
        <taxon>Pseudomonadati</taxon>
        <taxon>Pseudomonadota</taxon>
        <taxon>Gammaproteobacteria</taxon>
        <taxon>Enterobacterales</taxon>
        <taxon>Hafniaceae</taxon>
        <taxon>Hafnia</taxon>
    </lineage>
</organism>
<dbReference type="PANTHER" id="PTHR39576">
    <property type="entry name" value="ATTACHING AND EFFACING PROTEIN HOMOLOG-RELATED-RELATED"/>
    <property type="match status" value="1"/>
</dbReference>